<keyword evidence="3" id="KW-0472">Membrane</keyword>
<gene>
    <name evidence="6" type="ORF">BT63DRAFT_55079</name>
</gene>
<evidence type="ECO:0000256" key="1">
    <source>
        <dbReference type="ARBA" id="ARBA00022729"/>
    </source>
</evidence>
<dbReference type="Proteomes" id="UP000799302">
    <property type="component" value="Unassembled WGS sequence"/>
</dbReference>
<name>A0A6A6U3W4_9PEZI</name>
<reference evidence="6" key="1">
    <citation type="journal article" date="2020" name="Stud. Mycol.">
        <title>101 Dothideomycetes genomes: a test case for predicting lifestyles and emergence of pathogens.</title>
        <authorList>
            <person name="Haridas S."/>
            <person name="Albert R."/>
            <person name="Binder M."/>
            <person name="Bloem J."/>
            <person name="Labutti K."/>
            <person name="Salamov A."/>
            <person name="Andreopoulos B."/>
            <person name="Baker S."/>
            <person name="Barry K."/>
            <person name="Bills G."/>
            <person name="Bluhm B."/>
            <person name="Cannon C."/>
            <person name="Castanera R."/>
            <person name="Culley D."/>
            <person name="Daum C."/>
            <person name="Ezra D."/>
            <person name="Gonzalez J."/>
            <person name="Henrissat B."/>
            <person name="Kuo A."/>
            <person name="Liang C."/>
            <person name="Lipzen A."/>
            <person name="Lutzoni F."/>
            <person name="Magnuson J."/>
            <person name="Mondo S."/>
            <person name="Nolan M."/>
            <person name="Ohm R."/>
            <person name="Pangilinan J."/>
            <person name="Park H.-J."/>
            <person name="Ramirez L."/>
            <person name="Alfaro M."/>
            <person name="Sun H."/>
            <person name="Tritt A."/>
            <person name="Yoshinaga Y."/>
            <person name="Zwiers L.-H."/>
            <person name="Turgeon B."/>
            <person name="Goodwin S."/>
            <person name="Spatafora J."/>
            <person name="Crous P."/>
            <person name="Grigoriev I."/>
        </authorList>
    </citation>
    <scope>NUCLEOTIDE SEQUENCE</scope>
    <source>
        <strain evidence="6">CBS 115976</strain>
    </source>
</reference>
<evidence type="ECO:0000256" key="4">
    <source>
        <dbReference type="SAM" id="SignalP"/>
    </source>
</evidence>
<feature type="region of interest" description="Disordered" evidence="2">
    <location>
        <begin position="257"/>
        <end position="312"/>
    </location>
</feature>
<feature type="signal peptide" evidence="4">
    <location>
        <begin position="1"/>
        <end position="20"/>
    </location>
</feature>
<proteinExistence type="predicted"/>
<evidence type="ECO:0000313" key="6">
    <source>
        <dbReference type="EMBL" id="KAF2666281.1"/>
    </source>
</evidence>
<keyword evidence="7" id="KW-1185">Reference proteome</keyword>
<accession>A0A6A6U3W4</accession>
<keyword evidence="1 4" id="KW-0732">Signal</keyword>
<evidence type="ECO:0000259" key="5">
    <source>
        <dbReference type="Pfam" id="PF10342"/>
    </source>
</evidence>
<evidence type="ECO:0000256" key="2">
    <source>
        <dbReference type="SAM" id="MobiDB-lite"/>
    </source>
</evidence>
<feature type="transmembrane region" description="Helical" evidence="3">
    <location>
        <begin position="157"/>
        <end position="180"/>
    </location>
</feature>
<organism evidence="6 7">
    <name type="scientific">Microthyrium microscopicum</name>
    <dbReference type="NCBI Taxonomy" id="703497"/>
    <lineage>
        <taxon>Eukaryota</taxon>
        <taxon>Fungi</taxon>
        <taxon>Dikarya</taxon>
        <taxon>Ascomycota</taxon>
        <taxon>Pezizomycotina</taxon>
        <taxon>Dothideomycetes</taxon>
        <taxon>Dothideomycetes incertae sedis</taxon>
        <taxon>Microthyriales</taxon>
        <taxon>Microthyriaceae</taxon>
        <taxon>Microthyrium</taxon>
    </lineage>
</organism>
<dbReference type="EMBL" id="MU004239">
    <property type="protein sequence ID" value="KAF2666281.1"/>
    <property type="molecule type" value="Genomic_DNA"/>
</dbReference>
<evidence type="ECO:0000256" key="3">
    <source>
        <dbReference type="SAM" id="Phobius"/>
    </source>
</evidence>
<feature type="region of interest" description="Disordered" evidence="2">
    <location>
        <begin position="188"/>
        <end position="211"/>
    </location>
</feature>
<dbReference type="OrthoDB" id="5420143at2759"/>
<feature type="compositionally biased region" description="Polar residues" evidence="2">
    <location>
        <begin position="282"/>
        <end position="296"/>
    </location>
</feature>
<keyword evidence="3" id="KW-0812">Transmembrane</keyword>
<dbReference type="AlphaFoldDB" id="A0A6A6U3W4"/>
<feature type="compositionally biased region" description="Basic and acidic residues" evidence="2">
    <location>
        <begin position="268"/>
        <end position="280"/>
    </location>
</feature>
<keyword evidence="3" id="KW-1133">Transmembrane helix</keyword>
<evidence type="ECO:0000313" key="7">
    <source>
        <dbReference type="Proteomes" id="UP000799302"/>
    </source>
</evidence>
<dbReference type="Pfam" id="PF10342">
    <property type="entry name" value="Kre9_KNH"/>
    <property type="match status" value="1"/>
</dbReference>
<feature type="domain" description="Yeast cell wall synthesis Kre9/Knh1-like N-terminal" evidence="5">
    <location>
        <begin position="26"/>
        <end position="117"/>
    </location>
</feature>
<feature type="chain" id="PRO_5025415043" description="Yeast cell wall synthesis Kre9/Knh1-like N-terminal domain-containing protein" evidence="4">
    <location>
        <begin position="21"/>
        <end position="338"/>
    </location>
</feature>
<feature type="compositionally biased region" description="Low complexity" evidence="2">
    <location>
        <begin position="297"/>
        <end position="310"/>
    </location>
</feature>
<protein>
    <recommendedName>
        <fullName evidence="5">Yeast cell wall synthesis Kre9/Knh1-like N-terminal domain-containing protein</fullName>
    </recommendedName>
</protein>
<sequence>MLLLASVFFSFIATFVNVLAITVTAPSPGEQVSLAKPFMIRWALDSGDPAQVSIDLLNSSNIVAKPILENIAHSLNASELGANITWPFNIPNETATYQLYFIAAASGSDIATSGIFSLTLPPGENRTQAAGTVGPYGTHPSTDFPPSAKESRLSSRVIAGIVCSFVVLFLVGIFTGCFIYRKRRHVPAKEEENNEIGKPELDGSSPNEKRGTLDTMASAEIGSSDKPFNYLRFELPSSPPIPPVELPDNEIPAYEMSSAADTSTIPDTEEKSYEEQDRLDVTLTTETSEGIRNHVQSPQSRSMSISSLSSGTKFPASTFAKALEEIVAEEFRRKDSDE</sequence>
<dbReference type="InterPro" id="IPR018466">
    <property type="entry name" value="Kre9/Knh1-like_N"/>
</dbReference>